<dbReference type="GO" id="GO:0016020">
    <property type="term" value="C:membrane"/>
    <property type="evidence" value="ECO:0007669"/>
    <property type="project" value="InterPro"/>
</dbReference>
<comment type="caution">
    <text evidence="3">The sequence shown here is derived from an EMBL/GenBank/DDBJ whole genome shotgun (WGS) entry which is preliminary data.</text>
</comment>
<feature type="transmembrane region" description="Helical" evidence="1">
    <location>
        <begin position="161"/>
        <end position="180"/>
    </location>
</feature>
<evidence type="ECO:0000313" key="3">
    <source>
        <dbReference type="EMBL" id="TLU66898.1"/>
    </source>
</evidence>
<reference evidence="3 4" key="1">
    <citation type="submission" date="2019-05" db="EMBL/GenBank/DDBJ databases">
        <title>Genome sequences of Thalassotalea litorea 1K03283.</title>
        <authorList>
            <person name="Zhang D."/>
        </authorList>
    </citation>
    <scope>NUCLEOTIDE SEQUENCE [LARGE SCALE GENOMIC DNA]</scope>
    <source>
        <strain evidence="3 4">MCCC 1K03283</strain>
    </source>
</reference>
<dbReference type="RefSeq" id="WP_138318964.1">
    <property type="nucleotide sequence ID" value="NZ_VCBC01000004.1"/>
</dbReference>
<feature type="transmembrane region" description="Helical" evidence="1">
    <location>
        <begin position="77"/>
        <end position="97"/>
    </location>
</feature>
<feature type="transmembrane region" description="Helical" evidence="1">
    <location>
        <begin position="219"/>
        <end position="239"/>
    </location>
</feature>
<dbReference type="EMBL" id="VCBC01000004">
    <property type="protein sequence ID" value="TLU66898.1"/>
    <property type="molecule type" value="Genomic_DNA"/>
</dbReference>
<dbReference type="OrthoDB" id="8479066at2"/>
<feature type="transmembrane region" description="Helical" evidence="1">
    <location>
        <begin position="285"/>
        <end position="307"/>
    </location>
</feature>
<evidence type="ECO:0000259" key="2">
    <source>
        <dbReference type="Pfam" id="PF00892"/>
    </source>
</evidence>
<dbReference type="InterPro" id="IPR000620">
    <property type="entry name" value="EamA_dom"/>
</dbReference>
<evidence type="ECO:0000313" key="4">
    <source>
        <dbReference type="Proteomes" id="UP000307790"/>
    </source>
</evidence>
<keyword evidence="1" id="KW-0812">Transmembrane</keyword>
<name>A0A5R9IYA4_9GAMM</name>
<gene>
    <name evidence="3" type="ORF">FE810_05170</name>
</gene>
<dbReference type="Pfam" id="PF00892">
    <property type="entry name" value="EamA"/>
    <property type="match status" value="2"/>
</dbReference>
<feature type="transmembrane region" description="Helical" evidence="1">
    <location>
        <begin position="131"/>
        <end position="149"/>
    </location>
</feature>
<dbReference type="Gene3D" id="1.10.3730.20">
    <property type="match status" value="1"/>
</dbReference>
<dbReference type="PANTHER" id="PTHR22911:SF134">
    <property type="entry name" value="DMT FAMILY TRANSPORTER"/>
    <property type="match status" value="1"/>
</dbReference>
<feature type="transmembrane region" description="Helical" evidence="1">
    <location>
        <begin position="41"/>
        <end position="57"/>
    </location>
</feature>
<evidence type="ECO:0000256" key="1">
    <source>
        <dbReference type="SAM" id="Phobius"/>
    </source>
</evidence>
<protein>
    <submittedName>
        <fullName evidence="3">DMT family transporter</fullName>
    </submittedName>
</protein>
<feature type="transmembrane region" description="Helical" evidence="1">
    <location>
        <begin position="251"/>
        <end position="273"/>
    </location>
</feature>
<feature type="domain" description="EamA" evidence="2">
    <location>
        <begin position="162"/>
        <end position="300"/>
    </location>
</feature>
<organism evidence="3 4">
    <name type="scientific">Thalassotalea litorea</name>
    <dbReference type="NCBI Taxonomy" id="2020715"/>
    <lineage>
        <taxon>Bacteria</taxon>
        <taxon>Pseudomonadati</taxon>
        <taxon>Pseudomonadota</taxon>
        <taxon>Gammaproteobacteria</taxon>
        <taxon>Alteromonadales</taxon>
        <taxon>Colwelliaceae</taxon>
        <taxon>Thalassotalea</taxon>
    </lineage>
</organism>
<keyword evidence="4" id="KW-1185">Reference proteome</keyword>
<dbReference type="Proteomes" id="UP000307790">
    <property type="component" value="Unassembled WGS sequence"/>
</dbReference>
<dbReference type="AlphaFoldDB" id="A0A5R9IYA4"/>
<keyword evidence="1" id="KW-0472">Membrane</keyword>
<feature type="transmembrane region" description="Helical" evidence="1">
    <location>
        <begin position="192"/>
        <end position="213"/>
    </location>
</feature>
<proteinExistence type="predicted"/>
<dbReference type="PANTHER" id="PTHR22911">
    <property type="entry name" value="ACYL-MALONYL CONDENSING ENZYME-RELATED"/>
    <property type="match status" value="1"/>
</dbReference>
<accession>A0A5R9IYA4</accession>
<sequence>MTSDSQQNTKGLLLALTTAIMWGLLPLALGSVLQLMDSYTITWYRFLFAAVLVGIGLKNKNQIPALFSKDKRWLKPLAIAAVFLSLNYILYLSSLYFVPAETAQMLIQMAPLMMLLGSVIFLKEAFSRGQMVGSVVLVIGLVLFFNQQFSNSSTLDRDDFIMGFVIMLGASVTWAIYAIMQKQMLKRFTANQIMWVIYVFSSLFFLPVSSPAQVSSFDWIAILLLVFCCANTLIAYGSFAKSLEFWPASKVSAVLAITPLLTVFFATIAQQFFPQFISAQELNTLAYIGAMLVVAGSVLTALGNKILSKQNIAKLKVCLTLKK</sequence>
<dbReference type="SUPFAM" id="SSF103481">
    <property type="entry name" value="Multidrug resistance efflux transporter EmrE"/>
    <property type="match status" value="1"/>
</dbReference>
<keyword evidence="1" id="KW-1133">Transmembrane helix</keyword>
<feature type="domain" description="EamA" evidence="2">
    <location>
        <begin position="10"/>
        <end position="145"/>
    </location>
</feature>
<dbReference type="InterPro" id="IPR037185">
    <property type="entry name" value="EmrE-like"/>
</dbReference>
<feature type="transmembrane region" description="Helical" evidence="1">
    <location>
        <begin position="103"/>
        <end position="122"/>
    </location>
</feature>
<feature type="transmembrane region" description="Helical" evidence="1">
    <location>
        <begin position="12"/>
        <end position="35"/>
    </location>
</feature>